<gene>
    <name evidence="3" type="ORF">EHYA_09316</name>
</gene>
<proteinExistence type="predicted"/>
<protein>
    <submittedName>
        <fullName evidence="3">Uncharacterized protein</fullName>
    </submittedName>
</protein>
<dbReference type="EMBL" id="BIFH01000050">
    <property type="protein sequence ID" value="GCE01550.1"/>
    <property type="molecule type" value="Genomic_DNA"/>
</dbReference>
<evidence type="ECO:0000256" key="1">
    <source>
        <dbReference type="SAM" id="MobiDB-lite"/>
    </source>
</evidence>
<keyword evidence="2" id="KW-0472">Membrane</keyword>
<sequence>MTIRALVRLYHADLNGLRMLAGALVGVLIAVALGLFDAGDPWLWGALAGGVVGWAGLSRVAWRTHWFATGGDDGCEVCADREFEDLVGYWPAMFDAAAQAYPDSHARLFGADDADDEAYPESHARAFGTDASEAGEAR</sequence>
<feature type="transmembrane region" description="Helical" evidence="2">
    <location>
        <begin position="16"/>
        <end position="36"/>
    </location>
</feature>
<keyword evidence="2" id="KW-0812">Transmembrane</keyword>
<feature type="region of interest" description="Disordered" evidence="1">
    <location>
        <begin position="119"/>
        <end position="138"/>
    </location>
</feature>
<accession>A0A401Z3X7</accession>
<dbReference type="RefSeq" id="WP_126643171.1">
    <property type="nucleotide sequence ID" value="NZ_BIFH01000050.1"/>
</dbReference>
<dbReference type="AlphaFoldDB" id="A0A401Z3X7"/>
<evidence type="ECO:0000256" key="2">
    <source>
        <dbReference type="SAM" id="Phobius"/>
    </source>
</evidence>
<name>A0A401Z3X7_9ACTN</name>
<keyword evidence="4" id="KW-1185">Reference proteome</keyword>
<organism evidence="3 4">
    <name type="scientific">Embleya hyalina</name>
    <dbReference type="NCBI Taxonomy" id="516124"/>
    <lineage>
        <taxon>Bacteria</taxon>
        <taxon>Bacillati</taxon>
        <taxon>Actinomycetota</taxon>
        <taxon>Actinomycetes</taxon>
        <taxon>Kitasatosporales</taxon>
        <taxon>Streptomycetaceae</taxon>
        <taxon>Embleya</taxon>
    </lineage>
</organism>
<comment type="caution">
    <text evidence="3">The sequence shown here is derived from an EMBL/GenBank/DDBJ whole genome shotgun (WGS) entry which is preliminary data.</text>
</comment>
<evidence type="ECO:0000313" key="3">
    <source>
        <dbReference type="EMBL" id="GCE01550.1"/>
    </source>
</evidence>
<reference evidence="3 4" key="1">
    <citation type="submission" date="2018-12" db="EMBL/GenBank/DDBJ databases">
        <title>Draft genome sequence of Embleya hyalina NBRC 13850T.</title>
        <authorList>
            <person name="Komaki H."/>
            <person name="Hosoyama A."/>
            <person name="Kimura A."/>
            <person name="Ichikawa N."/>
            <person name="Tamura T."/>
        </authorList>
    </citation>
    <scope>NUCLEOTIDE SEQUENCE [LARGE SCALE GENOMIC DNA]</scope>
    <source>
        <strain evidence="3 4">NBRC 13850</strain>
    </source>
</reference>
<evidence type="ECO:0000313" key="4">
    <source>
        <dbReference type="Proteomes" id="UP000286931"/>
    </source>
</evidence>
<feature type="transmembrane region" description="Helical" evidence="2">
    <location>
        <begin position="42"/>
        <end position="62"/>
    </location>
</feature>
<dbReference type="Proteomes" id="UP000286931">
    <property type="component" value="Unassembled WGS sequence"/>
</dbReference>
<keyword evidence="2" id="KW-1133">Transmembrane helix</keyword>